<evidence type="ECO:0000313" key="2">
    <source>
        <dbReference type="EMBL" id="SFF52471.1"/>
    </source>
</evidence>
<dbReference type="PANTHER" id="PTHR33361:SF2">
    <property type="entry name" value="DUF885 DOMAIN-CONTAINING PROTEIN"/>
    <property type="match status" value="1"/>
</dbReference>
<protein>
    <submittedName>
        <fullName evidence="2">Uncharacterized conserved protein, DUF885 familyt</fullName>
    </submittedName>
</protein>
<accession>A0A1I2JIG0</accession>
<organism evidence="2 3">
    <name type="scientific">Thermoflexibacter ruber</name>
    <dbReference type="NCBI Taxonomy" id="1003"/>
    <lineage>
        <taxon>Bacteria</taxon>
        <taxon>Pseudomonadati</taxon>
        <taxon>Bacteroidota</taxon>
        <taxon>Cytophagia</taxon>
        <taxon>Cytophagales</taxon>
        <taxon>Thermoflexibacteraceae</taxon>
        <taxon>Thermoflexibacter</taxon>
    </lineage>
</organism>
<keyword evidence="3" id="KW-1185">Reference proteome</keyword>
<dbReference type="STRING" id="1003.SAMN04488541_10486"/>
<keyword evidence="1" id="KW-0812">Transmembrane</keyword>
<dbReference type="AlphaFoldDB" id="A0A1I2JIG0"/>
<name>A0A1I2JIG0_9BACT</name>
<dbReference type="InterPro" id="IPR010281">
    <property type="entry name" value="DUF885"/>
</dbReference>
<evidence type="ECO:0000313" key="3">
    <source>
        <dbReference type="Proteomes" id="UP000199513"/>
    </source>
</evidence>
<keyword evidence="1" id="KW-1133">Transmembrane helix</keyword>
<keyword evidence="1" id="KW-0472">Membrane</keyword>
<feature type="transmembrane region" description="Helical" evidence="1">
    <location>
        <begin position="7"/>
        <end position="26"/>
    </location>
</feature>
<dbReference type="EMBL" id="FONY01000048">
    <property type="protein sequence ID" value="SFF52471.1"/>
    <property type="molecule type" value="Genomic_DNA"/>
</dbReference>
<dbReference type="PANTHER" id="PTHR33361">
    <property type="entry name" value="GLR0591 PROTEIN"/>
    <property type="match status" value="1"/>
</dbReference>
<reference evidence="2 3" key="1">
    <citation type="submission" date="2016-10" db="EMBL/GenBank/DDBJ databases">
        <authorList>
            <person name="de Groot N.N."/>
        </authorList>
    </citation>
    <scope>NUCLEOTIDE SEQUENCE [LARGE SCALE GENOMIC DNA]</scope>
    <source>
        <strain>GEY</strain>
        <strain evidence="3">DSM 9560</strain>
    </source>
</reference>
<gene>
    <name evidence="2" type="ORF">SAMN04488541_10486</name>
</gene>
<proteinExistence type="predicted"/>
<evidence type="ECO:0000256" key="1">
    <source>
        <dbReference type="SAM" id="Phobius"/>
    </source>
</evidence>
<dbReference type="Pfam" id="PF05960">
    <property type="entry name" value="DUF885"/>
    <property type="match status" value="1"/>
</dbReference>
<dbReference type="RefSeq" id="WP_091549128.1">
    <property type="nucleotide sequence ID" value="NZ_FONY01000048.1"/>
</dbReference>
<dbReference type="OrthoDB" id="9760040at2"/>
<sequence>MKTYFKYLFWTILLLPTIWLINTVWYKPFDIDDFYERLVIQHGLEQPEEMSRFKFWKKYGIDFYNDELSDISVETSLQRSTRLKRDFEMLRSYKRSKQTPSQVISTDVLDWYLENEVHQYLLYKDYHYAINHIDGAHLTLPFFMASSHQIKDYADADDYILRMSKFEKYFEQLISKIIAQEDSGLVMPNFIIDNILVQVSDFIREKPQQNILYVDFSKKIDKLPNITPKIKSDLTNQVRNLLETIIYPSYQKLIRTLDEIRENRQKNEDNVGIWRFAEGHGYYNFMLRKQTNDEISSEELYQLGLIEIDSLTYQMQLICNQLDFDKTKNVGECLKSLSQDSMFSYQNKTKEELVKDIKTLVHELEENLSYIFETKPRTKLIIQTVPPFKEKYAPNISYQNFSLDGNSAAISYLNLSKKNNWRKFENRALVCKEILLGRHFPTAIQREASILPTFRRILSFDAFNEGWAYYSLHLAKEYGYFKTPYDQLGMLHLCLVNAVSMVVDIGIHTKKWSREQAIDYFRQHTGLSDTEISYLTDLAIIYPARACSYYTGYQQIISLKEKTQNLLGEKYNNKDFHEILLQNGAVPLNILSKIINSYIERVKNEKF</sequence>
<dbReference type="Proteomes" id="UP000199513">
    <property type="component" value="Unassembled WGS sequence"/>
</dbReference>